<dbReference type="InterPro" id="IPR029044">
    <property type="entry name" value="Nucleotide-diphossugar_trans"/>
</dbReference>
<dbReference type="InterPro" id="IPR001296">
    <property type="entry name" value="Glyco_trans_1"/>
</dbReference>
<dbReference type="Gene3D" id="3.90.550.10">
    <property type="entry name" value="Spore Coat Polysaccharide Biosynthesis Protein SpsA, Chain A"/>
    <property type="match status" value="1"/>
</dbReference>
<dbReference type="InterPro" id="IPR001173">
    <property type="entry name" value="Glyco_trans_2-like"/>
</dbReference>
<evidence type="ECO:0000259" key="1">
    <source>
        <dbReference type="Pfam" id="PF00534"/>
    </source>
</evidence>
<dbReference type="Pfam" id="PF13439">
    <property type="entry name" value="Glyco_transf_4"/>
    <property type="match status" value="1"/>
</dbReference>
<feature type="domain" description="Glycosyl transferase family 1" evidence="1">
    <location>
        <begin position="182"/>
        <end position="343"/>
    </location>
</feature>
<dbReference type="CDD" id="cd00761">
    <property type="entry name" value="Glyco_tranf_GTA_type"/>
    <property type="match status" value="1"/>
</dbReference>
<feature type="domain" description="Glycosyltransferase 2-like" evidence="2">
    <location>
        <begin position="399"/>
        <end position="530"/>
    </location>
</feature>
<protein>
    <submittedName>
        <fullName evidence="4">Glycosyltransferase</fullName>
    </submittedName>
</protein>
<proteinExistence type="predicted"/>
<dbReference type="InterPro" id="IPR028098">
    <property type="entry name" value="Glyco_trans_4-like_N"/>
</dbReference>
<accession>A0ABR6VNJ8</accession>
<keyword evidence="5" id="KW-1185">Reference proteome</keyword>
<dbReference type="Proteomes" id="UP000659698">
    <property type="component" value="Unassembled WGS sequence"/>
</dbReference>
<dbReference type="SUPFAM" id="SSF53448">
    <property type="entry name" value="Nucleotide-diphospho-sugar transferases"/>
    <property type="match status" value="1"/>
</dbReference>
<dbReference type="PANTHER" id="PTHR22916">
    <property type="entry name" value="GLYCOSYLTRANSFERASE"/>
    <property type="match status" value="1"/>
</dbReference>
<comment type="caution">
    <text evidence="4">The sequence shown here is derived from an EMBL/GenBank/DDBJ whole genome shotgun (WGS) entry which is preliminary data.</text>
</comment>
<dbReference type="Pfam" id="PF00534">
    <property type="entry name" value="Glycos_transf_1"/>
    <property type="match status" value="1"/>
</dbReference>
<dbReference type="PANTHER" id="PTHR22916:SF3">
    <property type="entry name" value="UDP-GLCNAC:BETAGAL BETA-1,3-N-ACETYLGLUCOSAMINYLTRANSFERASE-LIKE PROTEIN 1"/>
    <property type="match status" value="1"/>
</dbReference>
<dbReference type="SUPFAM" id="SSF53756">
    <property type="entry name" value="UDP-Glycosyltransferase/glycogen phosphorylase"/>
    <property type="match status" value="1"/>
</dbReference>
<organism evidence="4 5">
    <name type="scientific">Rufibacter sediminis</name>
    <dbReference type="NCBI Taxonomy" id="2762756"/>
    <lineage>
        <taxon>Bacteria</taxon>
        <taxon>Pseudomonadati</taxon>
        <taxon>Bacteroidota</taxon>
        <taxon>Cytophagia</taxon>
        <taxon>Cytophagales</taxon>
        <taxon>Hymenobacteraceae</taxon>
        <taxon>Rufibacter</taxon>
    </lineage>
</organism>
<dbReference type="Pfam" id="PF00535">
    <property type="entry name" value="Glycos_transf_2"/>
    <property type="match status" value="1"/>
</dbReference>
<dbReference type="Gene3D" id="3.40.50.2000">
    <property type="entry name" value="Glycogen Phosphorylase B"/>
    <property type="match status" value="2"/>
</dbReference>
<reference evidence="4 5" key="1">
    <citation type="journal article" date="2019" name="Int. J. Syst. Evol. Microbiol.">
        <title>Rufibacter sediminis sp. nov., isolated from freshwater lake sediment.</title>
        <authorList>
            <person name="Qu J.H."/>
            <person name="Zhang L.J."/>
            <person name="Fu Y.H."/>
            <person name="Li H.F."/>
        </authorList>
    </citation>
    <scope>NUCLEOTIDE SEQUENCE [LARGE SCALE GENOMIC DNA]</scope>
    <source>
        <strain evidence="4 5">H-1</strain>
    </source>
</reference>
<evidence type="ECO:0000259" key="2">
    <source>
        <dbReference type="Pfam" id="PF00535"/>
    </source>
</evidence>
<evidence type="ECO:0000259" key="3">
    <source>
        <dbReference type="Pfam" id="PF13439"/>
    </source>
</evidence>
<dbReference type="CDD" id="cd03801">
    <property type="entry name" value="GT4_PimA-like"/>
    <property type="match status" value="1"/>
</dbReference>
<feature type="domain" description="Glycosyltransferase subfamily 4-like N-terminal" evidence="3">
    <location>
        <begin position="2"/>
        <end position="169"/>
    </location>
</feature>
<name>A0ABR6VNJ8_9BACT</name>
<dbReference type="EMBL" id="JACOAF010000008">
    <property type="protein sequence ID" value="MBC3538720.1"/>
    <property type="molecule type" value="Genomic_DNA"/>
</dbReference>
<evidence type="ECO:0000313" key="5">
    <source>
        <dbReference type="Proteomes" id="UP000659698"/>
    </source>
</evidence>
<sequence length="686" mass="78449">MVKAEIDVTVFVPDATISSFEVIVNEDKVRIVKFSPNYSGKADSLGYVANLSLSFAEIVKKFIKSESEPNFIEAQDYLGIAYYLLQYKLTSVVKLEHVPIVLTLHSPAFIYLDYNRVPTYRFPEFWTCEMEKSSILSADILISPTQFLVDEIQKYVNIDNKTVHVIPNPFVSNEYTKPFSFQRNKVVYYGKLSPQKGTFQLLEYFDELWREGNDYKLTIIGGTDIVYYPEFRTMGQIVEERYGNYISSGLLELKGKISPNKISEYLDDAHLILVPSIVDNLPYVVLEAMANKRPVLASVQGGQREIITDGVNGFLFDHSEPGSFSSKLLKVLQMNEEQLTEITTNAFAGLDRYYPDYILTKKLDVLKNFTIEGGLDTYPFEFQEDYTSKTNTLNDDLLSVVIPYFNMGEYIEECVESVLSSDYTSLEVIIVNDGSTDRSSLNKLEEIKSKSKVVILNQRNSGVADARNFGAENANGRFLAFLDADDKVSRSYYSKAIAILNQYKNVFFVGCWVKYFGDSSQIWPTLNPQPPYLLVHNTVNSSALVYERNAFLLNGKNDKFVDYGLEDYESVLNMVSCGFNGVVIPEVHFHYRIRPGSMIRKIRTEKWLYSYSYIAKKHEQYFKSFATSVINIQNANGPGFTYDNPTLDEYNNKFKLLVPYMKRLVTQYPGLKKPLLSAMQLFKLNK</sequence>
<evidence type="ECO:0000313" key="4">
    <source>
        <dbReference type="EMBL" id="MBC3538720.1"/>
    </source>
</evidence>
<gene>
    <name evidence="4" type="ORF">H7U12_03445</name>
</gene>